<name>A0A6P2D7S3_9BACT</name>
<dbReference type="KEGG" id="gms:SOIL9_21620"/>
<dbReference type="SUPFAM" id="SSF53756">
    <property type="entry name" value="UDP-Glycosyltransferase/glycogen phosphorylase"/>
    <property type="match status" value="1"/>
</dbReference>
<accession>A0A6P2D7S3</accession>
<dbReference type="CDD" id="cd03801">
    <property type="entry name" value="GT4_PimA-like"/>
    <property type="match status" value="1"/>
</dbReference>
<evidence type="ECO:0000259" key="2">
    <source>
        <dbReference type="Pfam" id="PF13579"/>
    </source>
</evidence>
<dbReference type="RefSeq" id="WP_232069984.1">
    <property type="nucleotide sequence ID" value="NZ_LR593886.1"/>
</dbReference>
<evidence type="ECO:0000313" key="4">
    <source>
        <dbReference type="Proteomes" id="UP000464178"/>
    </source>
</evidence>
<dbReference type="GO" id="GO:0016758">
    <property type="term" value="F:hexosyltransferase activity"/>
    <property type="evidence" value="ECO:0007669"/>
    <property type="project" value="TreeGrafter"/>
</dbReference>
<dbReference type="EMBL" id="LR593886">
    <property type="protein sequence ID" value="VTR95552.1"/>
    <property type="molecule type" value="Genomic_DNA"/>
</dbReference>
<dbReference type="InterPro" id="IPR001296">
    <property type="entry name" value="Glyco_trans_1"/>
</dbReference>
<evidence type="ECO:0008006" key="5">
    <source>
        <dbReference type="Google" id="ProtNLM"/>
    </source>
</evidence>
<gene>
    <name evidence="3" type="ORF">SOIL9_21620</name>
</gene>
<feature type="domain" description="Glycosyl transferase family 1" evidence="1">
    <location>
        <begin position="271"/>
        <end position="419"/>
    </location>
</feature>
<dbReference type="PANTHER" id="PTHR45947:SF3">
    <property type="entry name" value="SULFOQUINOVOSYL TRANSFERASE SQD2"/>
    <property type="match status" value="1"/>
</dbReference>
<protein>
    <recommendedName>
        <fullName evidence="5">Glycosyl transferase family 1 domain-containing protein</fullName>
    </recommendedName>
</protein>
<dbReference type="AlphaFoldDB" id="A0A6P2D7S3"/>
<organism evidence="3 4">
    <name type="scientific">Gemmata massiliana</name>
    <dbReference type="NCBI Taxonomy" id="1210884"/>
    <lineage>
        <taxon>Bacteria</taxon>
        <taxon>Pseudomonadati</taxon>
        <taxon>Planctomycetota</taxon>
        <taxon>Planctomycetia</taxon>
        <taxon>Gemmatales</taxon>
        <taxon>Gemmataceae</taxon>
        <taxon>Gemmata</taxon>
    </lineage>
</organism>
<evidence type="ECO:0000313" key="3">
    <source>
        <dbReference type="EMBL" id="VTR95552.1"/>
    </source>
</evidence>
<dbReference type="Proteomes" id="UP000464178">
    <property type="component" value="Chromosome"/>
</dbReference>
<keyword evidence="4" id="KW-1185">Reference proteome</keyword>
<dbReference type="Pfam" id="PF13579">
    <property type="entry name" value="Glyco_trans_4_4"/>
    <property type="match status" value="1"/>
</dbReference>
<feature type="domain" description="Glycosyltransferase subfamily 4-like N-terminal" evidence="2">
    <location>
        <begin position="15"/>
        <end position="239"/>
    </location>
</feature>
<dbReference type="InterPro" id="IPR028098">
    <property type="entry name" value="Glyco_trans_4-like_N"/>
</dbReference>
<proteinExistence type="predicted"/>
<dbReference type="Pfam" id="PF00534">
    <property type="entry name" value="Glycos_transf_1"/>
    <property type="match status" value="1"/>
</dbReference>
<sequence>MHVAQFVQRYPPALGGSEAYTARLCEHLAERGDTVNVWTSSAVELSEMWGRPTPPSPLPEGRGELARDNSGIENVLLGRGSSVSPFPSARGDGGVGRLHILPSPPLHFSGRRYILKALSLIPLRQWQCFTTPCNPICPAMWRAAARYDGPLDAVHATAFPYSFPIACGLKLARRRGVPLLLTPFLHLGDPTDPHDRTREQYTKPHLRWLLTQADRVFVQTRAERAAAVSLGVAERKVVLQGLGVDARECTGGRRELARTNWGVANEMVVGHLTNNSAEKGTVDLLRAAEIAWARGQQLRVVLAGPEMPNFRAFWNTFGPKDRVTRLGTLTDEQKRDFFAGIDCFALPSRCDSFGLVLLEAWANGKPNLVYRAGGPAELVRHNVDGLQAACGNVSELAEHLGRLATDANLRRALGENGQSRIGTEFRWGDKLELVRETIREVVAR</sequence>
<keyword evidence="3" id="KW-0808">Transferase</keyword>
<evidence type="ECO:0000259" key="1">
    <source>
        <dbReference type="Pfam" id="PF00534"/>
    </source>
</evidence>
<reference evidence="3 4" key="1">
    <citation type="submission" date="2019-05" db="EMBL/GenBank/DDBJ databases">
        <authorList>
            <consortium name="Science for Life Laboratories"/>
        </authorList>
    </citation>
    <scope>NUCLEOTIDE SEQUENCE [LARGE SCALE GENOMIC DNA]</scope>
    <source>
        <strain evidence="3">Soil9</strain>
    </source>
</reference>
<dbReference type="PANTHER" id="PTHR45947">
    <property type="entry name" value="SULFOQUINOVOSYL TRANSFERASE SQD2"/>
    <property type="match status" value="1"/>
</dbReference>
<dbReference type="InterPro" id="IPR050194">
    <property type="entry name" value="Glycosyltransferase_grp1"/>
</dbReference>
<dbReference type="Gene3D" id="3.40.50.2000">
    <property type="entry name" value="Glycogen Phosphorylase B"/>
    <property type="match status" value="3"/>
</dbReference>